<gene>
    <name evidence="1" type="ORF">S01H1_49221</name>
</gene>
<accession>X0WBB8</accession>
<dbReference type="InterPro" id="IPR013824">
    <property type="entry name" value="Topo_IA_cen_sub1"/>
</dbReference>
<dbReference type="EMBL" id="BARS01031645">
    <property type="protein sequence ID" value="GAG20492.1"/>
    <property type="molecule type" value="Genomic_DNA"/>
</dbReference>
<dbReference type="InterPro" id="IPR023405">
    <property type="entry name" value="Topo_IA_core_domain"/>
</dbReference>
<dbReference type="Gene3D" id="1.10.460.10">
    <property type="entry name" value="Topoisomerase I, domain 2"/>
    <property type="match status" value="1"/>
</dbReference>
<dbReference type="AlphaFoldDB" id="X0WBB8"/>
<reference evidence="1" key="1">
    <citation type="journal article" date="2014" name="Front. Microbiol.">
        <title>High frequency of phylogenetically diverse reductive dehalogenase-homologous genes in deep subseafloor sedimentary metagenomes.</title>
        <authorList>
            <person name="Kawai M."/>
            <person name="Futagami T."/>
            <person name="Toyoda A."/>
            <person name="Takaki Y."/>
            <person name="Nishi S."/>
            <person name="Hori S."/>
            <person name="Arai W."/>
            <person name="Tsubouchi T."/>
            <person name="Morono Y."/>
            <person name="Uchiyama I."/>
            <person name="Ito T."/>
            <person name="Fujiyama A."/>
            <person name="Inagaki F."/>
            <person name="Takami H."/>
        </authorList>
    </citation>
    <scope>NUCLEOTIDE SEQUENCE</scope>
    <source>
        <strain evidence="1">Expedition CK06-06</strain>
    </source>
</reference>
<dbReference type="SUPFAM" id="SSF56712">
    <property type="entry name" value="Prokaryotic type I DNA topoisomerase"/>
    <property type="match status" value="1"/>
</dbReference>
<sequence>TVDTRTQILLALMNMRNNYLFETNAGIYTTNKAIKVIEKIAGAYPDIVNIELTKRFEQYIVDVKNGANVDKILAEGRKVVTDIINKIGM</sequence>
<proteinExistence type="predicted"/>
<organism evidence="1">
    <name type="scientific">marine sediment metagenome</name>
    <dbReference type="NCBI Taxonomy" id="412755"/>
    <lineage>
        <taxon>unclassified sequences</taxon>
        <taxon>metagenomes</taxon>
        <taxon>ecological metagenomes</taxon>
    </lineage>
</organism>
<protein>
    <submittedName>
        <fullName evidence="1">Uncharacterized protein</fullName>
    </submittedName>
</protein>
<name>X0WBB8_9ZZZZ</name>
<feature type="non-terminal residue" evidence="1">
    <location>
        <position position="1"/>
    </location>
</feature>
<evidence type="ECO:0000313" key="1">
    <source>
        <dbReference type="EMBL" id="GAG20492.1"/>
    </source>
</evidence>
<comment type="caution">
    <text evidence="1">The sequence shown here is derived from an EMBL/GenBank/DDBJ whole genome shotgun (WGS) entry which is preliminary data.</text>
</comment>